<organism evidence="6 7">
    <name type="scientific">Amedibacillus dolichus</name>
    <dbReference type="NCBI Taxonomy" id="31971"/>
    <lineage>
        <taxon>Bacteria</taxon>
        <taxon>Bacillati</taxon>
        <taxon>Bacillota</taxon>
        <taxon>Erysipelotrichia</taxon>
        <taxon>Erysipelotrichales</taxon>
        <taxon>Erysipelotrichaceae</taxon>
        <taxon>Amedibacillus</taxon>
    </lineage>
</organism>
<keyword evidence="1" id="KW-0678">Repressor</keyword>
<comment type="caution">
    <text evidence="6">The sequence shown here is derived from an EMBL/GenBank/DDBJ whole genome shotgun (WGS) entry which is preliminary data.</text>
</comment>
<evidence type="ECO:0000313" key="7">
    <source>
        <dbReference type="Proteomes" id="UP001529340"/>
    </source>
</evidence>
<reference evidence="7" key="2">
    <citation type="submission" date="2023-06" db="EMBL/GenBank/DDBJ databases">
        <title>Identification and characterization of horizontal gene transfer across gut microbiota members of farm animals based on homology search.</title>
        <authorList>
            <person name="Zeman M."/>
            <person name="Kubasova T."/>
            <person name="Jahodarova E."/>
            <person name="Nykrynova M."/>
            <person name="Rychlik I."/>
        </authorList>
    </citation>
    <scope>NUCLEOTIDE SEQUENCE [LARGE SCALE GENOMIC DNA]</scope>
    <source>
        <strain evidence="7">ET39</strain>
    </source>
</reference>
<accession>A0ABT7UF21</accession>
<evidence type="ECO:0000256" key="3">
    <source>
        <dbReference type="ARBA" id="ARBA00023125"/>
    </source>
</evidence>
<dbReference type="PROSITE" id="PS50937">
    <property type="entry name" value="HTH_MERR_2"/>
    <property type="match status" value="1"/>
</dbReference>
<proteinExistence type="predicted"/>
<dbReference type="InterPro" id="IPR047057">
    <property type="entry name" value="MerR_fam"/>
</dbReference>
<name>A0ABT7UF21_9FIRM</name>
<dbReference type="Pfam" id="PF13411">
    <property type="entry name" value="MerR_1"/>
    <property type="match status" value="1"/>
</dbReference>
<dbReference type="PANTHER" id="PTHR30204:SF69">
    <property type="entry name" value="MERR-FAMILY TRANSCRIPTIONAL REGULATOR"/>
    <property type="match status" value="1"/>
</dbReference>
<evidence type="ECO:0000313" key="6">
    <source>
        <dbReference type="EMBL" id="MDM8157510.1"/>
    </source>
</evidence>
<keyword evidence="4" id="KW-0804">Transcription</keyword>
<protein>
    <submittedName>
        <fullName evidence="6">MerR family transcriptional regulator</fullName>
    </submittedName>
</protein>
<dbReference type="PRINTS" id="PR00040">
    <property type="entry name" value="HTHMERR"/>
</dbReference>
<keyword evidence="2" id="KW-0805">Transcription regulation</keyword>
<reference evidence="6 7" key="3">
    <citation type="submission" date="2023-06" db="EMBL/GenBank/DDBJ databases">
        <authorList>
            <person name="Zeman M."/>
            <person name="Kubasova T."/>
            <person name="Jahodarova E."/>
            <person name="Nykrynova M."/>
            <person name="Rychlik I."/>
        </authorList>
    </citation>
    <scope>NUCLEOTIDE SEQUENCE [LARGE SCALE GENOMIC DNA]</scope>
    <source>
        <strain evidence="6 7">ET39</strain>
    </source>
</reference>
<keyword evidence="3" id="KW-0238">DNA-binding</keyword>
<dbReference type="Proteomes" id="UP001529340">
    <property type="component" value="Unassembled WGS sequence"/>
</dbReference>
<evidence type="ECO:0000259" key="5">
    <source>
        <dbReference type="PROSITE" id="PS50937"/>
    </source>
</evidence>
<evidence type="ECO:0000256" key="1">
    <source>
        <dbReference type="ARBA" id="ARBA00022491"/>
    </source>
</evidence>
<feature type="domain" description="HTH merR-type" evidence="5">
    <location>
        <begin position="12"/>
        <end position="77"/>
    </location>
</feature>
<dbReference type="InterPro" id="IPR000551">
    <property type="entry name" value="MerR-type_HTH_dom"/>
</dbReference>
<dbReference type="SMART" id="SM00422">
    <property type="entry name" value="HTH_MERR"/>
    <property type="match status" value="1"/>
</dbReference>
<dbReference type="SUPFAM" id="SSF46955">
    <property type="entry name" value="Putative DNA-binding domain"/>
    <property type="match status" value="1"/>
</dbReference>
<dbReference type="PANTHER" id="PTHR30204">
    <property type="entry name" value="REDOX-CYCLING DRUG-SENSING TRANSCRIPTIONAL ACTIVATOR SOXR"/>
    <property type="match status" value="1"/>
</dbReference>
<evidence type="ECO:0000256" key="2">
    <source>
        <dbReference type="ARBA" id="ARBA00023015"/>
    </source>
</evidence>
<reference evidence="6 7" key="1">
    <citation type="submission" date="2023-06" db="EMBL/GenBank/DDBJ databases">
        <title>Identification and characterization of horizontal gene transfer across gut microbiota members of farm animals based on homology search.</title>
        <authorList>
            <person name="Schwarzerova J."/>
            <person name="Nykrynova M."/>
            <person name="Jureckova K."/>
            <person name="Cejkova D."/>
            <person name="Rychlik I."/>
        </authorList>
    </citation>
    <scope>NUCLEOTIDE SEQUENCE [LARGE SCALE GENOMIC DNA]</scope>
    <source>
        <strain evidence="6 7">ET39</strain>
    </source>
</reference>
<evidence type="ECO:0000256" key="4">
    <source>
        <dbReference type="ARBA" id="ARBA00023163"/>
    </source>
</evidence>
<dbReference type="RefSeq" id="WP_289607956.1">
    <property type="nucleotide sequence ID" value="NZ_JAUDCG010000031.1"/>
</dbReference>
<dbReference type="InterPro" id="IPR009061">
    <property type="entry name" value="DNA-bd_dom_put_sf"/>
</dbReference>
<sequence length="310" mass="36322">MLKAEGGMWMHIKEAARQTEMSVRAIKHYEEKGLLQPEKDESGYRIFREQDLERLRQISVYRKLGMELTVIREVLNDPKKERAALERLYEQKQSERALCEQQLCAIRDLLAQAGDYGTLDQILVYPSVCEGLREMLPGALGELLSAHFAPYLQMEAVDEEQQEAYAQIISFWDHCELHLPFWVRGYFHVAARLWGDQIQRLAQAGDTAVKEALKVDAQRYERIRTQVQQNTARSKRFSFSFHLKRRVNRELKRCGYYDVFLPAMERLSPSYRQYRRSLLALEEQICTELGISSSVEGRMGMRSCDEQRMR</sequence>
<dbReference type="EMBL" id="JAUDCG010000031">
    <property type="protein sequence ID" value="MDM8157510.1"/>
    <property type="molecule type" value="Genomic_DNA"/>
</dbReference>
<keyword evidence="7" id="KW-1185">Reference proteome</keyword>
<gene>
    <name evidence="6" type="ORF">QUV96_07655</name>
</gene>
<dbReference type="Gene3D" id="1.10.1660.10">
    <property type="match status" value="1"/>
</dbReference>
<dbReference type="CDD" id="cd00592">
    <property type="entry name" value="HTH_MerR-like"/>
    <property type="match status" value="1"/>
</dbReference>